<keyword evidence="5 11" id="KW-0808">Transferase</keyword>
<dbReference type="FunFam" id="1.10.150.20:FF:000001">
    <property type="entry name" value="DNA-directed RNA polymerase subunit alpha"/>
    <property type="match status" value="1"/>
</dbReference>
<comment type="caution">
    <text evidence="13">The sequence shown here is derived from an EMBL/GenBank/DDBJ whole genome shotgun (WGS) entry which is preliminary data.</text>
</comment>
<evidence type="ECO:0000256" key="11">
    <source>
        <dbReference type="HAMAP-Rule" id="MF_00059"/>
    </source>
</evidence>
<dbReference type="AlphaFoldDB" id="A0A916ZEF9"/>
<keyword evidence="7 11" id="KW-0804">Transcription</keyword>
<dbReference type="SMART" id="SM00662">
    <property type="entry name" value="RPOLD"/>
    <property type="match status" value="1"/>
</dbReference>
<reference evidence="13" key="2">
    <citation type="submission" date="2020-09" db="EMBL/GenBank/DDBJ databases">
        <authorList>
            <person name="Sun Q."/>
            <person name="Zhou Y."/>
        </authorList>
    </citation>
    <scope>NUCLEOTIDE SEQUENCE</scope>
    <source>
        <strain evidence="13">CGMCC 1.15367</strain>
    </source>
</reference>
<evidence type="ECO:0000313" key="13">
    <source>
        <dbReference type="EMBL" id="GGD89734.1"/>
    </source>
</evidence>
<dbReference type="InterPro" id="IPR036603">
    <property type="entry name" value="RBP11-like"/>
</dbReference>
<dbReference type="Proteomes" id="UP000644699">
    <property type="component" value="Unassembled WGS sequence"/>
</dbReference>
<dbReference type="EMBL" id="BMIQ01000001">
    <property type="protein sequence ID" value="GGD89734.1"/>
    <property type="molecule type" value="Genomic_DNA"/>
</dbReference>
<dbReference type="SUPFAM" id="SSF55257">
    <property type="entry name" value="RBP11-like subunits of RNA polymerase"/>
    <property type="match status" value="1"/>
</dbReference>
<comment type="catalytic activity">
    <reaction evidence="10 11">
        <text>RNA(n) + a ribonucleoside 5'-triphosphate = RNA(n+1) + diphosphate</text>
        <dbReference type="Rhea" id="RHEA:21248"/>
        <dbReference type="Rhea" id="RHEA-COMP:14527"/>
        <dbReference type="Rhea" id="RHEA-COMP:17342"/>
        <dbReference type="ChEBI" id="CHEBI:33019"/>
        <dbReference type="ChEBI" id="CHEBI:61557"/>
        <dbReference type="ChEBI" id="CHEBI:140395"/>
        <dbReference type="EC" id="2.7.7.6"/>
    </reaction>
</comment>
<evidence type="ECO:0000313" key="14">
    <source>
        <dbReference type="Proteomes" id="UP000644699"/>
    </source>
</evidence>
<dbReference type="CDD" id="cd06928">
    <property type="entry name" value="RNAP_alpha_NTD"/>
    <property type="match status" value="1"/>
</dbReference>
<protein>
    <recommendedName>
        <fullName evidence="3 11">DNA-directed RNA polymerase subunit alpha</fullName>
        <shortName evidence="11">RNAP subunit alpha</shortName>
        <ecNumber evidence="2 11">2.7.7.6</ecNumber>
    </recommendedName>
    <alternativeName>
        <fullName evidence="9 11">RNA polymerase subunit alpha</fullName>
    </alternativeName>
    <alternativeName>
        <fullName evidence="8 11">Transcriptase subunit alpha</fullName>
    </alternativeName>
</protein>
<keyword evidence="6 11" id="KW-0548">Nucleotidyltransferase</keyword>
<dbReference type="InterPro" id="IPR036643">
    <property type="entry name" value="RNApol_insert_sf"/>
</dbReference>
<dbReference type="GO" id="GO:0000428">
    <property type="term" value="C:DNA-directed RNA polymerase complex"/>
    <property type="evidence" value="ECO:0007669"/>
    <property type="project" value="UniProtKB-KW"/>
</dbReference>
<evidence type="ECO:0000256" key="9">
    <source>
        <dbReference type="ARBA" id="ARBA00033070"/>
    </source>
</evidence>
<evidence type="ECO:0000256" key="1">
    <source>
        <dbReference type="ARBA" id="ARBA00007123"/>
    </source>
</evidence>
<comment type="domain">
    <text evidence="11">The N-terminal domain is essential for RNAP assembly and basal transcription, whereas the C-terminal domain is involved in interaction with transcriptional regulators and with upstream promoter elements.</text>
</comment>
<dbReference type="NCBIfam" id="TIGR02027">
    <property type="entry name" value="rpoA"/>
    <property type="match status" value="1"/>
</dbReference>
<comment type="similarity">
    <text evidence="1 11">Belongs to the RNA polymerase alpha chain family.</text>
</comment>
<dbReference type="GO" id="GO:0046983">
    <property type="term" value="F:protein dimerization activity"/>
    <property type="evidence" value="ECO:0007669"/>
    <property type="project" value="InterPro"/>
</dbReference>
<feature type="region of interest" description="Alpha C-terminal domain (alpha-CTD)" evidence="11">
    <location>
        <begin position="255"/>
        <end position="343"/>
    </location>
</feature>
<dbReference type="GO" id="GO:0003899">
    <property type="term" value="F:DNA-directed RNA polymerase activity"/>
    <property type="evidence" value="ECO:0007669"/>
    <property type="project" value="UniProtKB-UniRule"/>
</dbReference>
<evidence type="ECO:0000256" key="7">
    <source>
        <dbReference type="ARBA" id="ARBA00023163"/>
    </source>
</evidence>
<evidence type="ECO:0000256" key="4">
    <source>
        <dbReference type="ARBA" id="ARBA00022478"/>
    </source>
</evidence>
<feature type="region of interest" description="Alpha N-terminal domain (alpha-NTD)" evidence="11">
    <location>
        <begin position="1"/>
        <end position="233"/>
    </location>
</feature>
<dbReference type="Pfam" id="PF03118">
    <property type="entry name" value="RNA_pol_A_CTD"/>
    <property type="match status" value="1"/>
</dbReference>
<gene>
    <name evidence="11 13" type="primary">rpoA</name>
    <name evidence="13" type="ORF">GCM10011390_05650</name>
</gene>
<feature type="domain" description="DNA-directed RNA polymerase RpoA/D/Rpb3-type" evidence="12">
    <location>
        <begin position="25"/>
        <end position="232"/>
    </location>
</feature>
<proteinExistence type="inferred from homology"/>
<dbReference type="EC" id="2.7.7.6" evidence="2 11"/>
<sequence>MIASNWQNLTKPDQVVFKSGSNRAKASLVAEPLERGFGLTLGNALRRVLLSSLQGAAVTAIQIDGVLHEFSSIPGVREDVTDIVLNVKEIAIKMQSEGPKRMVVRKSGPGVVYAGDISTVGDIEILNPEHEICTLDEGAEIRMELTVNTGKGYVPADQNRAEDAPIGLIPVDALFSPVKKVSYRVEATREGQDLNKDKLTMEIVTDGSISGEDAVAYAARILQDQLSVFVNFEEPQRDARGGASAQDEQIAELAFNPALLKKVDELELSVRSANCLKNDNIVYIGDLIQKTEAEMLRTPNFGRKSLNEIKEVLASMGLHLGMEVPSWPPENIDDLAKRFEDQY</sequence>
<reference evidence="13" key="1">
    <citation type="journal article" date="2014" name="Int. J. Syst. Evol. Microbiol.">
        <title>Complete genome sequence of Corynebacterium casei LMG S-19264T (=DSM 44701T), isolated from a smear-ripened cheese.</title>
        <authorList>
            <consortium name="US DOE Joint Genome Institute (JGI-PGF)"/>
            <person name="Walter F."/>
            <person name="Albersmeier A."/>
            <person name="Kalinowski J."/>
            <person name="Ruckert C."/>
        </authorList>
    </citation>
    <scope>NUCLEOTIDE SEQUENCE</scope>
    <source>
        <strain evidence="13">CGMCC 1.15367</strain>
    </source>
</reference>
<evidence type="ECO:0000256" key="6">
    <source>
        <dbReference type="ARBA" id="ARBA00022695"/>
    </source>
</evidence>
<comment type="subunit">
    <text evidence="11">Homodimer. The RNAP catalytic core consists of 2 alpha, 1 beta, 1 beta' and 1 omega subunit. When a sigma factor is associated with the core the holoenzyme is formed, which can initiate transcription.</text>
</comment>
<dbReference type="InterPro" id="IPR011260">
    <property type="entry name" value="RNAP_asu_C"/>
</dbReference>
<dbReference type="SUPFAM" id="SSF47789">
    <property type="entry name" value="C-terminal domain of RNA polymerase alpha subunit"/>
    <property type="match status" value="1"/>
</dbReference>
<dbReference type="Gene3D" id="3.30.1360.10">
    <property type="entry name" value="RNA polymerase, RBP11-like subunit"/>
    <property type="match status" value="1"/>
</dbReference>
<evidence type="ECO:0000256" key="10">
    <source>
        <dbReference type="ARBA" id="ARBA00048552"/>
    </source>
</evidence>
<accession>A0A916ZEF9</accession>
<dbReference type="GO" id="GO:0005737">
    <property type="term" value="C:cytoplasm"/>
    <property type="evidence" value="ECO:0007669"/>
    <property type="project" value="UniProtKB-ARBA"/>
</dbReference>
<evidence type="ECO:0000256" key="5">
    <source>
        <dbReference type="ARBA" id="ARBA00022679"/>
    </source>
</evidence>
<evidence type="ECO:0000256" key="3">
    <source>
        <dbReference type="ARBA" id="ARBA00015972"/>
    </source>
</evidence>
<dbReference type="Gene3D" id="2.170.120.12">
    <property type="entry name" value="DNA-directed RNA polymerase, insert domain"/>
    <property type="match status" value="1"/>
</dbReference>
<comment type="function">
    <text evidence="11">DNA-dependent RNA polymerase catalyzes the transcription of DNA into RNA using the four ribonucleoside triphosphates as substrates.</text>
</comment>
<dbReference type="GO" id="GO:0006351">
    <property type="term" value="P:DNA-templated transcription"/>
    <property type="evidence" value="ECO:0007669"/>
    <property type="project" value="UniProtKB-UniRule"/>
</dbReference>
<organism evidence="13 14">
    <name type="scientific">Aureimonas endophytica</name>
    <dbReference type="NCBI Taxonomy" id="2027858"/>
    <lineage>
        <taxon>Bacteria</taxon>
        <taxon>Pseudomonadati</taxon>
        <taxon>Pseudomonadota</taxon>
        <taxon>Alphaproteobacteria</taxon>
        <taxon>Hyphomicrobiales</taxon>
        <taxon>Aurantimonadaceae</taxon>
        <taxon>Aureimonas</taxon>
    </lineage>
</organism>
<dbReference type="HAMAP" id="MF_00059">
    <property type="entry name" value="RNApol_bact_RpoA"/>
    <property type="match status" value="1"/>
</dbReference>
<dbReference type="NCBIfam" id="NF003513">
    <property type="entry name" value="PRK05182.1-2"/>
    <property type="match status" value="1"/>
</dbReference>
<keyword evidence="14" id="KW-1185">Reference proteome</keyword>
<dbReference type="Gene3D" id="1.10.150.20">
    <property type="entry name" value="5' to 3' exonuclease, C-terminal subdomain"/>
    <property type="match status" value="1"/>
</dbReference>
<dbReference type="Pfam" id="PF01193">
    <property type="entry name" value="RNA_pol_L"/>
    <property type="match status" value="1"/>
</dbReference>
<evidence type="ECO:0000256" key="8">
    <source>
        <dbReference type="ARBA" id="ARBA00032524"/>
    </source>
</evidence>
<keyword evidence="4 11" id="KW-0240">DNA-directed RNA polymerase</keyword>
<dbReference type="NCBIfam" id="NF003519">
    <property type="entry name" value="PRK05182.2-5"/>
    <property type="match status" value="1"/>
</dbReference>
<dbReference type="InterPro" id="IPR011262">
    <property type="entry name" value="DNA-dir_RNA_pol_insert"/>
</dbReference>
<dbReference type="Pfam" id="PF01000">
    <property type="entry name" value="RNA_pol_A_bac"/>
    <property type="match status" value="1"/>
</dbReference>
<name>A0A916ZEF9_9HYPH</name>
<dbReference type="SUPFAM" id="SSF56553">
    <property type="entry name" value="Insert subdomain of RNA polymerase alpha subunit"/>
    <property type="match status" value="1"/>
</dbReference>
<dbReference type="InterPro" id="IPR011773">
    <property type="entry name" value="DNA-dir_RpoA"/>
</dbReference>
<dbReference type="RefSeq" id="WP_188906689.1">
    <property type="nucleotide sequence ID" value="NZ_BMIQ01000001.1"/>
</dbReference>
<dbReference type="GO" id="GO:0003677">
    <property type="term" value="F:DNA binding"/>
    <property type="evidence" value="ECO:0007669"/>
    <property type="project" value="UniProtKB-UniRule"/>
</dbReference>
<dbReference type="InterPro" id="IPR011263">
    <property type="entry name" value="DNA-dir_RNA_pol_RpoA/D/Rpb3"/>
</dbReference>
<evidence type="ECO:0000259" key="12">
    <source>
        <dbReference type="SMART" id="SM00662"/>
    </source>
</evidence>
<dbReference type="FunFam" id="2.170.120.12:FF:000001">
    <property type="entry name" value="DNA-directed RNA polymerase subunit alpha"/>
    <property type="match status" value="1"/>
</dbReference>
<evidence type="ECO:0000256" key="2">
    <source>
        <dbReference type="ARBA" id="ARBA00012418"/>
    </source>
</evidence>